<protein>
    <submittedName>
        <fullName evidence="1">Uncharacterized protein</fullName>
    </submittedName>
</protein>
<accession>A0ACC1J5X2</accession>
<organism evidence="1 2">
    <name type="scientific">Linderina macrospora</name>
    <dbReference type="NCBI Taxonomy" id="4868"/>
    <lineage>
        <taxon>Eukaryota</taxon>
        <taxon>Fungi</taxon>
        <taxon>Fungi incertae sedis</taxon>
        <taxon>Zoopagomycota</taxon>
        <taxon>Kickxellomycotina</taxon>
        <taxon>Kickxellomycetes</taxon>
        <taxon>Kickxellales</taxon>
        <taxon>Kickxellaceae</taxon>
        <taxon>Linderina</taxon>
    </lineage>
</organism>
<comment type="caution">
    <text evidence="1">The sequence shown here is derived from an EMBL/GenBank/DDBJ whole genome shotgun (WGS) entry which is preliminary data.</text>
</comment>
<dbReference type="EMBL" id="JANBPW010003086">
    <property type="protein sequence ID" value="KAJ1938695.1"/>
    <property type="molecule type" value="Genomic_DNA"/>
</dbReference>
<gene>
    <name evidence="1" type="ORF">FBU59_004362</name>
</gene>
<evidence type="ECO:0000313" key="2">
    <source>
        <dbReference type="Proteomes" id="UP001150603"/>
    </source>
</evidence>
<sequence>MQAAALSFFGVREAQYRESGAPMGSAKIADVWATDFAALDGIGYDAQSVTLKDKLGELDRFCRSDRDYDFLTQKEQQAVDLLRWQSLRMSIPTGDIRDADPTSMSLETTRENVLGVKEDQASTTDVDDEPLVTEV</sequence>
<reference evidence="1" key="1">
    <citation type="submission" date="2022-07" db="EMBL/GenBank/DDBJ databases">
        <title>Phylogenomic reconstructions and comparative analyses of Kickxellomycotina fungi.</title>
        <authorList>
            <person name="Reynolds N.K."/>
            <person name="Stajich J.E."/>
            <person name="Barry K."/>
            <person name="Grigoriev I.V."/>
            <person name="Crous P."/>
            <person name="Smith M.E."/>
        </authorList>
    </citation>
    <scope>NUCLEOTIDE SEQUENCE</scope>
    <source>
        <strain evidence="1">NRRL 5244</strain>
    </source>
</reference>
<evidence type="ECO:0000313" key="1">
    <source>
        <dbReference type="EMBL" id="KAJ1938695.1"/>
    </source>
</evidence>
<dbReference type="Proteomes" id="UP001150603">
    <property type="component" value="Unassembled WGS sequence"/>
</dbReference>
<keyword evidence="2" id="KW-1185">Reference proteome</keyword>
<name>A0ACC1J5X2_9FUNG</name>
<proteinExistence type="predicted"/>